<dbReference type="GO" id="GO:0006508">
    <property type="term" value="P:proteolysis"/>
    <property type="evidence" value="ECO:0007669"/>
    <property type="project" value="UniProtKB-KW"/>
</dbReference>
<name>A0ABR7SVR0_9ACTN</name>
<reference evidence="3 4" key="1">
    <citation type="submission" date="2020-08" db="EMBL/GenBank/DDBJ databases">
        <title>Genemic of Streptomyces polyaspartic.</title>
        <authorList>
            <person name="Liu W."/>
        </authorList>
    </citation>
    <scope>NUCLEOTIDE SEQUENCE [LARGE SCALE GENOMIC DNA]</scope>
    <source>
        <strain evidence="3 4">TRM66268-LWL</strain>
    </source>
</reference>
<keyword evidence="3" id="KW-0378">Hydrolase</keyword>
<dbReference type="Gene3D" id="2.40.10.10">
    <property type="entry name" value="Trypsin-like serine proteases"/>
    <property type="match status" value="1"/>
</dbReference>
<dbReference type="InterPro" id="IPR001314">
    <property type="entry name" value="Peptidase_S1A"/>
</dbReference>
<sequence>MKVLLSLTAAAYLFSAAVSAAAHEPPSGAAERIVGGQDADQVYPFMAALFDGDARRPHCGGTLIAPQWILTAGHCVEDRDTAKVSVHLGANDITTGDGERVEAAGAVIHPEYVLEYDSAGQVSAIDNDLALIKLVRPSSQQPARMVESSPGPRVPIRLIGWGIPFPDYLQQLDTAVQPDTLCPGNFFKPDKELCIGPVRANAGIGPGDSGSPALKKDADGNWHVVGTASRVAVPGSLLNGAIYTDTLTYRSWVDSTISR</sequence>
<proteinExistence type="predicted"/>
<dbReference type="SMART" id="SM00020">
    <property type="entry name" value="Tryp_SPc"/>
    <property type="match status" value="1"/>
</dbReference>
<organism evidence="3 4">
    <name type="scientific">Streptomyces polyasparticus</name>
    <dbReference type="NCBI Taxonomy" id="2767826"/>
    <lineage>
        <taxon>Bacteria</taxon>
        <taxon>Bacillati</taxon>
        <taxon>Actinomycetota</taxon>
        <taxon>Actinomycetes</taxon>
        <taxon>Kitasatosporales</taxon>
        <taxon>Streptomycetaceae</taxon>
        <taxon>Streptomyces</taxon>
    </lineage>
</organism>
<dbReference type="InterPro" id="IPR018114">
    <property type="entry name" value="TRYPSIN_HIS"/>
</dbReference>
<dbReference type="PROSITE" id="PS00134">
    <property type="entry name" value="TRYPSIN_HIS"/>
    <property type="match status" value="1"/>
</dbReference>
<comment type="caution">
    <text evidence="3">The sequence shown here is derived from an EMBL/GenBank/DDBJ whole genome shotgun (WGS) entry which is preliminary data.</text>
</comment>
<dbReference type="InterPro" id="IPR051333">
    <property type="entry name" value="CLIP_Serine_Protease"/>
</dbReference>
<dbReference type="PRINTS" id="PR00722">
    <property type="entry name" value="CHYMOTRYPSIN"/>
</dbReference>
<protein>
    <submittedName>
        <fullName evidence="3">Serine protease</fullName>
    </submittedName>
</protein>
<dbReference type="PROSITE" id="PS50240">
    <property type="entry name" value="TRYPSIN_DOM"/>
    <property type="match status" value="1"/>
</dbReference>
<dbReference type="Pfam" id="PF00089">
    <property type="entry name" value="Trypsin"/>
    <property type="match status" value="1"/>
</dbReference>
<dbReference type="InterPro" id="IPR009003">
    <property type="entry name" value="Peptidase_S1_PA"/>
</dbReference>
<accession>A0ABR7SVR0</accession>
<dbReference type="RefSeq" id="WP_187820003.1">
    <property type="nucleotide sequence ID" value="NZ_JACTVJ010000051.1"/>
</dbReference>
<dbReference type="InterPro" id="IPR001254">
    <property type="entry name" value="Trypsin_dom"/>
</dbReference>
<evidence type="ECO:0000259" key="2">
    <source>
        <dbReference type="PROSITE" id="PS50240"/>
    </source>
</evidence>
<feature type="chain" id="PRO_5047130502" evidence="1">
    <location>
        <begin position="21"/>
        <end position="259"/>
    </location>
</feature>
<dbReference type="Proteomes" id="UP000642284">
    <property type="component" value="Unassembled WGS sequence"/>
</dbReference>
<feature type="domain" description="Peptidase S1" evidence="2">
    <location>
        <begin position="33"/>
        <end position="258"/>
    </location>
</feature>
<dbReference type="GO" id="GO:0008233">
    <property type="term" value="F:peptidase activity"/>
    <property type="evidence" value="ECO:0007669"/>
    <property type="project" value="UniProtKB-KW"/>
</dbReference>
<dbReference type="InterPro" id="IPR043504">
    <property type="entry name" value="Peptidase_S1_PA_chymotrypsin"/>
</dbReference>
<evidence type="ECO:0000256" key="1">
    <source>
        <dbReference type="SAM" id="SignalP"/>
    </source>
</evidence>
<keyword evidence="1" id="KW-0732">Signal</keyword>
<evidence type="ECO:0000313" key="4">
    <source>
        <dbReference type="Proteomes" id="UP000642284"/>
    </source>
</evidence>
<dbReference type="SUPFAM" id="SSF50494">
    <property type="entry name" value="Trypsin-like serine proteases"/>
    <property type="match status" value="1"/>
</dbReference>
<keyword evidence="4" id="KW-1185">Reference proteome</keyword>
<dbReference type="CDD" id="cd00190">
    <property type="entry name" value="Tryp_SPc"/>
    <property type="match status" value="1"/>
</dbReference>
<keyword evidence="3" id="KW-0645">Protease</keyword>
<evidence type="ECO:0000313" key="3">
    <source>
        <dbReference type="EMBL" id="MBC9719601.1"/>
    </source>
</evidence>
<dbReference type="EMBL" id="JACTVJ010000051">
    <property type="protein sequence ID" value="MBC9719601.1"/>
    <property type="molecule type" value="Genomic_DNA"/>
</dbReference>
<feature type="signal peptide" evidence="1">
    <location>
        <begin position="1"/>
        <end position="20"/>
    </location>
</feature>
<gene>
    <name evidence="3" type="ORF">H9Y04_44670</name>
</gene>
<dbReference type="PANTHER" id="PTHR24260">
    <property type="match status" value="1"/>
</dbReference>
<dbReference type="PANTHER" id="PTHR24260:SF136">
    <property type="entry name" value="GH08193P-RELATED"/>
    <property type="match status" value="1"/>
</dbReference>